<keyword evidence="2" id="KW-1185">Reference proteome</keyword>
<evidence type="ECO:0000313" key="2">
    <source>
        <dbReference type="Proteomes" id="UP000546162"/>
    </source>
</evidence>
<gene>
    <name evidence="1" type="ORF">BJY16_007824</name>
</gene>
<sequence length="110" mass="11965">MKLDVDPRLMRIYATHLRGLQQATQKARAYVHQYGSLSVHEQGLIGKFAGYHDTYVADLNAMLDKLSTLLGSSGGALEQSASAYENTDMVSAAQVDALLPQVPRSSPSRD</sequence>
<dbReference type="Proteomes" id="UP000546162">
    <property type="component" value="Unassembled WGS sequence"/>
</dbReference>
<proteinExistence type="predicted"/>
<organism evidence="1 2">
    <name type="scientific">Actinoplanes octamycinicus</name>
    <dbReference type="NCBI Taxonomy" id="135948"/>
    <lineage>
        <taxon>Bacteria</taxon>
        <taxon>Bacillati</taxon>
        <taxon>Actinomycetota</taxon>
        <taxon>Actinomycetes</taxon>
        <taxon>Micromonosporales</taxon>
        <taxon>Micromonosporaceae</taxon>
        <taxon>Actinoplanes</taxon>
    </lineage>
</organism>
<accession>A0A7W7H5F8</accession>
<protein>
    <submittedName>
        <fullName evidence="1">Uncharacterized protein YukE</fullName>
    </submittedName>
</protein>
<dbReference type="RefSeq" id="WP_185044533.1">
    <property type="nucleotide sequence ID" value="NZ_BAABFG010000005.1"/>
</dbReference>
<reference evidence="1 2" key="1">
    <citation type="submission" date="2020-08" db="EMBL/GenBank/DDBJ databases">
        <title>Sequencing the genomes of 1000 actinobacteria strains.</title>
        <authorList>
            <person name="Klenk H.-P."/>
        </authorList>
    </citation>
    <scope>NUCLEOTIDE SEQUENCE [LARGE SCALE GENOMIC DNA]</scope>
    <source>
        <strain evidence="1 2">DSM 45809</strain>
    </source>
</reference>
<comment type="caution">
    <text evidence="1">The sequence shown here is derived from an EMBL/GenBank/DDBJ whole genome shotgun (WGS) entry which is preliminary data.</text>
</comment>
<evidence type="ECO:0000313" key="1">
    <source>
        <dbReference type="EMBL" id="MBB4744365.1"/>
    </source>
</evidence>
<name>A0A7W7H5F8_9ACTN</name>
<dbReference type="AlphaFoldDB" id="A0A7W7H5F8"/>
<dbReference type="EMBL" id="JACHNB010000001">
    <property type="protein sequence ID" value="MBB4744365.1"/>
    <property type="molecule type" value="Genomic_DNA"/>
</dbReference>